<dbReference type="EMBL" id="GGEC01091975">
    <property type="protein sequence ID" value="MBX72459.1"/>
    <property type="molecule type" value="Transcribed_RNA"/>
</dbReference>
<accession>A0A2P2QZM2</accession>
<organism evidence="1">
    <name type="scientific">Rhizophora mucronata</name>
    <name type="common">Asiatic mangrove</name>
    <dbReference type="NCBI Taxonomy" id="61149"/>
    <lineage>
        <taxon>Eukaryota</taxon>
        <taxon>Viridiplantae</taxon>
        <taxon>Streptophyta</taxon>
        <taxon>Embryophyta</taxon>
        <taxon>Tracheophyta</taxon>
        <taxon>Spermatophyta</taxon>
        <taxon>Magnoliopsida</taxon>
        <taxon>eudicotyledons</taxon>
        <taxon>Gunneridae</taxon>
        <taxon>Pentapetalae</taxon>
        <taxon>rosids</taxon>
        <taxon>fabids</taxon>
        <taxon>Malpighiales</taxon>
        <taxon>Rhizophoraceae</taxon>
        <taxon>Rhizophora</taxon>
    </lineage>
</organism>
<proteinExistence type="predicted"/>
<reference evidence="1" key="1">
    <citation type="submission" date="2018-02" db="EMBL/GenBank/DDBJ databases">
        <title>Rhizophora mucronata_Transcriptome.</title>
        <authorList>
            <person name="Meera S.P."/>
            <person name="Sreeshan A."/>
            <person name="Augustine A."/>
        </authorList>
    </citation>
    <scope>NUCLEOTIDE SEQUENCE</scope>
    <source>
        <tissue evidence="1">Leaf</tissue>
    </source>
</reference>
<evidence type="ECO:0000313" key="1">
    <source>
        <dbReference type="EMBL" id="MBX72459.1"/>
    </source>
</evidence>
<protein>
    <submittedName>
        <fullName evidence="1">Uncharacterized protein</fullName>
    </submittedName>
</protein>
<dbReference type="AlphaFoldDB" id="A0A2P2QZM2"/>
<name>A0A2P2QZM2_RHIMU</name>
<sequence length="40" mass="4714">MLLILTDCGGLTVNGWYYVWNHVSGLDHRTWLFSLFLWSV</sequence>